<proteinExistence type="predicted"/>
<gene>
    <name evidence="2" type="ORF">CTI12_AA482080</name>
</gene>
<keyword evidence="3" id="KW-1185">Reference proteome</keyword>
<comment type="caution">
    <text evidence="2">The sequence shown here is derived from an EMBL/GenBank/DDBJ whole genome shotgun (WGS) entry which is preliminary data.</text>
</comment>
<keyword evidence="2" id="KW-0695">RNA-directed DNA polymerase</keyword>
<name>A0A2U1LK89_ARTAN</name>
<dbReference type="PANTHER" id="PTHR33116:SF78">
    <property type="entry name" value="OS12G0587133 PROTEIN"/>
    <property type="match status" value="1"/>
</dbReference>
<dbReference type="InterPro" id="IPR026960">
    <property type="entry name" value="RVT-Znf"/>
</dbReference>
<dbReference type="EMBL" id="PKPP01008944">
    <property type="protein sequence ID" value="PWA49413.1"/>
    <property type="molecule type" value="Genomic_DNA"/>
</dbReference>
<keyword evidence="2" id="KW-0808">Transferase</keyword>
<dbReference type="OrthoDB" id="1022447at2759"/>
<evidence type="ECO:0000259" key="1">
    <source>
        <dbReference type="Pfam" id="PF13966"/>
    </source>
</evidence>
<evidence type="ECO:0000313" key="2">
    <source>
        <dbReference type="EMBL" id="PWA49413.1"/>
    </source>
</evidence>
<feature type="domain" description="Reverse transcriptase zinc-binding" evidence="1">
    <location>
        <begin position="239"/>
        <end position="302"/>
    </location>
</feature>
<dbReference type="PANTHER" id="PTHR33116">
    <property type="entry name" value="REVERSE TRANSCRIPTASE ZINC-BINDING DOMAIN-CONTAINING PROTEIN-RELATED-RELATED"/>
    <property type="match status" value="1"/>
</dbReference>
<accession>A0A2U1LK89</accession>
<organism evidence="2 3">
    <name type="scientific">Artemisia annua</name>
    <name type="common">Sweet wormwood</name>
    <dbReference type="NCBI Taxonomy" id="35608"/>
    <lineage>
        <taxon>Eukaryota</taxon>
        <taxon>Viridiplantae</taxon>
        <taxon>Streptophyta</taxon>
        <taxon>Embryophyta</taxon>
        <taxon>Tracheophyta</taxon>
        <taxon>Spermatophyta</taxon>
        <taxon>Magnoliopsida</taxon>
        <taxon>eudicotyledons</taxon>
        <taxon>Gunneridae</taxon>
        <taxon>Pentapetalae</taxon>
        <taxon>asterids</taxon>
        <taxon>campanulids</taxon>
        <taxon>Asterales</taxon>
        <taxon>Asteraceae</taxon>
        <taxon>Asteroideae</taxon>
        <taxon>Anthemideae</taxon>
        <taxon>Artemisiinae</taxon>
        <taxon>Artemisia</taxon>
    </lineage>
</organism>
<dbReference type="Proteomes" id="UP000245207">
    <property type="component" value="Unassembled WGS sequence"/>
</dbReference>
<sequence length="405" mass="47674">MSIYKVPTGILDLMESIRNKFFNGAVGKESKITWVPWKKVIAAKENGGLGMSSYWALNRALLCKWIWRFLNRDNSLWYRIIVAINGSNHHELICKYNGSRSTWLEILNEVHCLKLKGIEIMDHCKKRVGNGEQTSFWNDLWIGDQVLRFKYPRLYALENNKSVTVADKMAADIESSFRRRVRSGVEGDQLTNMRDILESCSLSSQVDRWYWDFNGDGEFMFKDVRNLLDEAVLPHDVDPTRWVKYIPIKINIFAWKVSLDRIPSKINLLKRGVSMEYNLCSVCHEDIEDTSHIIFKCEMASNIHQKICRWWQIDFYHVSSYAEWLSWFKDIRLPSKKKLMLEGVFHISWWQIWNFRNQILFGSSIPRRSTVFDDIVSRSFMYVSSRCKKNFSLTDWMSNPSAIAL</sequence>
<dbReference type="AlphaFoldDB" id="A0A2U1LK89"/>
<dbReference type="GO" id="GO:0003964">
    <property type="term" value="F:RNA-directed DNA polymerase activity"/>
    <property type="evidence" value="ECO:0007669"/>
    <property type="project" value="UniProtKB-KW"/>
</dbReference>
<keyword evidence="2" id="KW-0548">Nucleotidyltransferase</keyword>
<evidence type="ECO:0000313" key="3">
    <source>
        <dbReference type="Proteomes" id="UP000245207"/>
    </source>
</evidence>
<dbReference type="Pfam" id="PF13966">
    <property type="entry name" value="zf-RVT"/>
    <property type="match status" value="1"/>
</dbReference>
<reference evidence="2 3" key="1">
    <citation type="journal article" date="2018" name="Mol. Plant">
        <title>The genome of Artemisia annua provides insight into the evolution of Asteraceae family and artemisinin biosynthesis.</title>
        <authorList>
            <person name="Shen Q."/>
            <person name="Zhang L."/>
            <person name="Liao Z."/>
            <person name="Wang S."/>
            <person name="Yan T."/>
            <person name="Shi P."/>
            <person name="Liu M."/>
            <person name="Fu X."/>
            <person name="Pan Q."/>
            <person name="Wang Y."/>
            <person name="Lv Z."/>
            <person name="Lu X."/>
            <person name="Zhang F."/>
            <person name="Jiang W."/>
            <person name="Ma Y."/>
            <person name="Chen M."/>
            <person name="Hao X."/>
            <person name="Li L."/>
            <person name="Tang Y."/>
            <person name="Lv G."/>
            <person name="Zhou Y."/>
            <person name="Sun X."/>
            <person name="Brodelius P.E."/>
            <person name="Rose J.K.C."/>
            <person name="Tang K."/>
        </authorList>
    </citation>
    <scope>NUCLEOTIDE SEQUENCE [LARGE SCALE GENOMIC DNA]</scope>
    <source>
        <strain evidence="3">cv. Huhao1</strain>
        <tissue evidence="2">Leaf</tissue>
    </source>
</reference>
<protein>
    <submittedName>
        <fullName evidence="2">RNA-directed DNA polymerase, eukaryota, Reverse transcriptase zinc-binding domain protein</fullName>
    </submittedName>
</protein>